<keyword evidence="2" id="KW-1185">Reference proteome</keyword>
<evidence type="ECO:0008006" key="3">
    <source>
        <dbReference type="Google" id="ProtNLM"/>
    </source>
</evidence>
<reference evidence="2" key="1">
    <citation type="journal article" date="2019" name="Int. J. Syst. Evol. Microbiol.">
        <title>The Global Catalogue of Microorganisms (GCM) 10K type strain sequencing project: providing services to taxonomists for standard genome sequencing and annotation.</title>
        <authorList>
            <consortium name="The Broad Institute Genomics Platform"/>
            <consortium name="The Broad Institute Genome Sequencing Center for Infectious Disease"/>
            <person name="Wu L."/>
            <person name="Ma J."/>
        </authorList>
    </citation>
    <scope>NUCLEOTIDE SEQUENCE [LARGE SCALE GENOMIC DNA]</scope>
    <source>
        <strain evidence="2">JCM 10671</strain>
    </source>
</reference>
<sequence length="317" mass="35420">MDERTVRSFEALNRRETPTDALTPRQLRKVRSLARAALADRGIEAAIYADHLKTLDGRTFGLHNLISKCRTSGLPVELWDEVVRLHFDALLDAFPDGADPGVVPADELEANTFVRLQVEEALPRDWHPHYRYVRRIGGGLIELLAHRKDDMVRWLRDEDLEPHGTERLREVGLANVRAVEPDEHVIVEEGKLRFHVVRGESGFIASKLLVLPDLLADVLGRRSWPEGVAVAVPSRYEIAFAPVGPGILGGTAGLWSYAAWACAHRAGPLSPYLYWWRDGRVTQLSYFGPDGNGHLYPNPAYEALVERYDPDGITGAA</sequence>
<dbReference type="RefSeq" id="WP_344607280.1">
    <property type="nucleotide sequence ID" value="NZ_BAAAHE010000035.1"/>
</dbReference>
<protein>
    <recommendedName>
        <fullName evidence="3">DUF4238 domain-containing protein</fullName>
    </recommendedName>
</protein>
<evidence type="ECO:0000313" key="2">
    <source>
        <dbReference type="Proteomes" id="UP001500957"/>
    </source>
</evidence>
<gene>
    <name evidence="1" type="ORF">GCM10009547_35950</name>
</gene>
<comment type="caution">
    <text evidence="1">The sequence shown here is derived from an EMBL/GenBank/DDBJ whole genome shotgun (WGS) entry which is preliminary data.</text>
</comment>
<dbReference type="EMBL" id="BAAAHE010000035">
    <property type="protein sequence ID" value="GAA0629128.1"/>
    <property type="molecule type" value="Genomic_DNA"/>
</dbReference>
<accession>A0ABP3S8P9</accession>
<name>A0ABP3S8P9_9ACTN</name>
<dbReference type="Proteomes" id="UP001500957">
    <property type="component" value="Unassembled WGS sequence"/>
</dbReference>
<evidence type="ECO:0000313" key="1">
    <source>
        <dbReference type="EMBL" id="GAA0629128.1"/>
    </source>
</evidence>
<proteinExistence type="predicted"/>
<organism evidence="1 2">
    <name type="scientific">Sporichthya brevicatena</name>
    <dbReference type="NCBI Taxonomy" id="171442"/>
    <lineage>
        <taxon>Bacteria</taxon>
        <taxon>Bacillati</taxon>
        <taxon>Actinomycetota</taxon>
        <taxon>Actinomycetes</taxon>
        <taxon>Sporichthyales</taxon>
        <taxon>Sporichthyaceae</taxon>
        <taxon>Sporichthya</taxon>
    </lineage>
</organism>